<dbReference type="InterPro" id="IPR036390">
    <property type="entry name" value="WH_DNA-bd_sf"/>
</dbReference>
<protein>
    <submittedName>
        <fullName evidence="6">LysR family transcriptional regulator</fullName>
    </submittedName>
</protein>
<gene>
    <name evidence="6" type="ORF">B723_15670</name>
</gene>
<dbReference type="PANTHER" id="PTHR30579">
    <property type="entry name" value="TRANSCRIPTIONAL REGULATOR"/>
    <property type="match status" value="1"/>
</dbReference>
<keyword evidence="3" id="KW-0238">DNA-binding</keyword>
<dbReference type="eggNOG" id="COG0583">
    <property type="taxonomic scope" value="Bacteria"/>
</dbReference>
<dbReference type="FunFam" id="1.10.10.10:FF:000001">
    <property type="entry name" value="LysR family transcriptional regulator"/>
    <property type="match status" value="1"/>
</dbReference>
<accession>A0A0K1QQ56</accession>
<evidence type="ECO:0000313" key="6">
    <source>
        <dbReference type="EMBL" id="AKV07782.1"/>
    </source>
</evidence>
<evidence type="ECO:0000313" key="7">
    <source>
        <dbReference type="Proteomes" id="UP000017175"/>
    </source>
</evidence>
<dbReference type="SUPFAM" id="SSF46785">
    <property type="entry name" value="Winged helix' DNA-binding domain"/>
    <property type="match status" value="1"/>
</dbReference>
<dbReference type="PANTHER" id="PTHR30579:SF7">
    <property type="entry name" value="HTH-TYPE TRANSCRIPTIONAL REGULATOR LRHA-RELATED"/>
    <property type="match status" value="1"/>
</dbReference>
<dbReference type="OrthoDB" id="5723059at2"/>
<dbReference type="Pfam" id="PF00126">
    <property type="entry name" value="HTH_1"/>
    <property type="match status" value="1"/>
</dbReference>
<keyword evidence="4" id="KW-0804">Transcription</keyword>
<dbReference type="PRINTS" id="PR00039">
    <property type="entry name" value="HTHLYSR"/>
</dbReference>
<evidence type="ECO:0000259" key="5">
    <source>
        <dbReference type="PROSITE" id="PS50931"/>
    </source>
</evidence>
<dbReference type="InterPro" id="IPR036388">
    <property type="entry name" value="WH-like_DNA-bd_sf"/>
</dbReference>
<dbReference type="AlphaFoldDB" id="A0A0K1QQ56"/>
<feature type="domain" description="HTH lysR-type" evidence="5">
    <location>
        <begin position="2"/>
        <end position="59"/>
    </location>
</feature>
<dbReference type="PROSITE" id="PS50931">
    <property type="entry name" value="HTH_LYSR"/>
    <property type="match status" value="1"/>
</dbReference>
<keyword evidence="2" id="KW-0805">Transcription regulation</keyword>
<evidence type="ECO:0000256" key="3">
    <source>
        <dbReference type="ARBA" id="ARBA00023125"/>
    </source>
</evidence>
<dbReference type="InterPro" id="IPR050176">
    <property type="entry name" value="LTTR"/>
</dbReference>
<dbReference type="Pfam" id="PF03466">
    <property type="entry name" value="LysR_substrate"/>
    <property type="match status" value="1"/>
</dbReference>
<dbReference type="GO" id="GO:0003700">
    <property type="term" value="F:DNA-binding transcription factor activity"/>
    <property type="evidence" value="ECO:0007669"/>
    <property type="project" value="InterPro"/>
</dbReference>
<evidence type="ECO:0000256" key="1">
    <source>
        <dbReference type="ARBA" id="ARBA00009437"/>
    </source>
</evidence>
<dbReference type="GO" id="GO:0003677">
    <property type="term" value="F:DNA binding"/>
    <property type="evidence" value="ECO:0007669"/>
    <property type="project" value="UniProtKB-KW"/>
</dbReference>
<dbReference type="SUPFAM" id="SSF53850">
    <property type="entry name" value="Periplasmic binding protein-like II"/>
    <property type="match status" value="1"/>
</dbReference>
<dbReference type="Proteomes" id="UP000017175">
    <property type="component" value="Chromosome"/>
</dbReference>
<sequence length="280" mass="30346">MLDLELLKSFVCVVDEGSFTRAAERVHRTQSTVSQQIRKLEELVGHALLLRDRTGQNISVTEHGELLIHYARRLLALSSEAVEALASDLDLEILRIGVPEDFDARRMAVILAGFNRSRPEARLETVSGMSTDLKQKLATGAIDIALVKREPDSGPSWAAWPEALVWVKGAGVDSAQGVLPLALFPQGCIYRQRAIRLLDVAQRPWRVAFGSHSLTGIQAAVASGLGLSVLPASAVLPEHTVCTDLPELPPTELALISREGALTGLQRGLVEFLREALGKA</sequence>
<proteinExistence type="inferred from homology"/>
<name>A0A0K1QQ56_PSEFL</name>
<dbReference type="InterPro" id="IPR005119">
    <property type="entry name" value="LysR_subst-bd"/>
</dbReference>
<dbReference type="Gene3D" id="1.10.10.10">
    <property type="entry name" value="Winged helix-like DNA-binding domain superfamily/Winged helix DNA-binding domain"/>
    <property type="match status" value="1"/>
</dbReference>
<organism evidence="6 7">
    <name type="scientific">Pseudomonas fluorescens NCIMB 11764</name>
    <dbReference type="NCBI Taxonomy" id="1221522"/>
    <lineage>
        <taxon>Bacteria</taxon>
        <taxon>Pseudomonadati</taxon>
        <taxon>Pseudomonadota</taxon>
        <taxon>Gammaproteobacteria</taxon>
        <taxon>Pseudomonadales</taxon>
        <taxon>Pseudomonadaceae</taxon>
        <taxon>Pseudomonas</taxon>
    </lineage>
</organism>
<dbReference type="RefSeq" id="WP_017339682.1">
    <property type="nucleotide sequence ID" value="NZ_CP010945.1"/>
</dbReference>
<evidence type="ECO:0000256" key="4">
    <source>
        <dbReference type="ARBA" id="ARBA00023163"/>
    </source>
</evidence>
<reference evidence="6 7" key="1">
    <citation type="journal article" date="2012" name="J. Bacteriol.">
        <title>Draft genome sequence of the cyanide-utilizing bacterium Pseudomonas fluorescens strain NCIMB 11764.</title>
        <authorList>
            <person name="Vilo C.A."/>
            <person name="Benedik M.J."/>
            <person name="Kunz D.A."/>
            <person name="Dong Q."/>
        </authorList>
    </citation>
    <scope>NUCLEOTIDE SEQUENCE [LARGE SCALE GENOMIC DNA]</scope>
    <source>
        <strain evidence="6 7">NCIMB 11764</strain>
    </source>
</reference>
<comment type="similarity">
    <text evidence="1">Belongs to the LysR transcriptional regulatory family.</text>
</comment>
<evidence type="ECO:0000256" key="2">
    <source>
        <dbReference type="ARBA" id="ARBA00023015"/>
    </source>
</evidence>
<dbReference type="Gene3D" id="3.40.190.10">
    <property type="entry name" value="Periplasmic binding protein-like II"/>
    <property type="match status" value="2"/>
</dbReference>
<dbReference type="EMBL" id="CP010945">
    <property type="protein sequence ID" value="AKV07782.1"/>
    <property type="molecule type" value="Genomic_DNA"/>
</dbReference>
<dbReference type="InterPro" id="IPR000847">
    <property type="entry name" value="LysR_HTH_N"/>
</dbReference>